<evidence type="ECO:0000256" key="13">
    <source>
        <dbReference type="ARBA" id="ARBA00023264"/>
    </source>
</evidence>
<feature type="transmembrane region" description="Helical" evidence="17">
    <location>
        <begin position="59"/>
        <end position="79"/>
    </location>
</feature>
<dbReference type="InterPro" id="IPR050324">
    <property type="entry name" value="CDP-alcohol_PTase-I"/>
</dbReference>
<comment type="subcellular location">
    <subcellularLocation>
        <location evidence="1">Membrane</location>
        <topology evidence="1">Multi-pass membrane protein</topology>
    </subcellularLocation>
</comment>
<evidence type="ECO:0000256" key="11">
    <source>
        <dbReference type="ARBA" id="ARBA00023136"/>
    </source>
</evidence>
<keyword evidence="13" id="KW-1208">Phospholipid metabolism</keyword>
<comment type="caution">
    <text evidence="18">The sequence shown here is derived from an EMBL/GenBank/DDBJ whole genome shotgun (WGS) entry which is preliminary data.</text>
</comment>
<keyword evidence="10" id="KW-0443">Lipid metabolism</keyword>
<dbReference type="RefSeq" id="WP_149122944.1">
    <property type="nucleotide sequence ID" value="NZ_VTFL01000004.1"/>
</dbReference>
<evidence type="ECO:0000256" key="15">
    <source>
        <dbReference type="NCBIfam" id="TIGR00560"/>
    </source>
</evidence>
<evidence type="ECO:0000256" key="1">
    <source>
        <dbReference type="ARBA" id="ARBA00004141"/>
    </source>
</evidence>
<evidence type="ECO:0000256" key="2">
    <source>
        <dbReference type="ARBA" id="ARBA00005042"/>
    </source>
</evidence>
<proteinExistence type="inferred from homology"/>
<evidence type="ECO:0000256" key="14">
    <source>
        <dbReference type="ARBA" id="ARBA00048586"/>
    </source>
</evidence>
<evidence type="ECO:0000256" key="16">
    <source>
        <dbReference type="RuleBase" id="RU003750"/>
    </source>
</evidence>
<dbReference type="PANTHER" id="PTHR14269:SF62">
    <property type="entry name" value="CDP-DIACYLGLYCEROL--GLYCEROL-3-PHOSPHATE 3-PHOSPHATIDYLTRANSFERASE 1, CHLOROPLASTIC"/>
    <property type="match status" value="1"/>
</dbReference>
<dbReference type="EMBL" id="DTDV01000007">
    <property type="protein sequence ID" value="HGK23426.1"/>
    <property type="molecule type" value="Genomic_DNA"/>
</dbReference>
<evidence type="ECO:0000256" key="17">
    <source>
        <dbReference type="SAM" id="Phobius"/>
    </source>
</evidence>
<evidence type="ECO:0000256" key="9">
    <source>
        <dbReference type="ARBA" id="ARBA00022989"/>
    </source>
</evidence>
<keyword evidence="6" id="KW-0444">Lipid biosynthesis</keyword>
<feature type="transmembrane region" description="Helical" evidence="17">
    <location>
        <begin position="12"/>
        <end position="38"/>
    </location>
</feature>
<dbReference type="InterPro" id="IPR043130">
    <property type="entry name" value="CDP-OH_PTrfase_TM_dom"/>
</dbReference>
<accession>A0A7V3ZI68</accession>
<gene>
    <name evidence="18" type="primary">pgsA</name>
    <name evidence="18" type="ORF">ENU78_03080</name>
</gene>
<evidence type="ECO:0000313" key="18">
    <source>
        <dbReference type="EMBL" id="HGK23426.1"/>
    </source>
</evidence>
<evidence type="ECO:0000256" key="8">
    <source>
        <dbReference type="ARBA" id="ARBA00022692"/>
    </source>
</evidence>
<keyword evidence="7 16" id="KW-0808">Transferase</keyword>
<comment type="catalytic activity">
    <reaction evidence="14">
        <text>a CDP-1,2-diacyl-sn-glycerol + sn-glycerol 3-phosphate = a 1,2-diacyl-sn-glycero-3-phospho-(1'-sn-glycero-3'-phosphate) + CMP + H(+)</text>
        <dbReference type="Rhea" id="RHEA:12593"/>
        <dbReference type="ChEBI" id="CHEBI:15378"/>
        <dbReference type="ChEBI" id="CHEBI:57597"/>
        <dbReference type="ChEBI" id="CHEBI:58332"/>
        <dbReference type="ChEBI" id="CHEBI:60110"/>
        <dbReference type="ChEBI" id="CHEBI:60377"/>
        <dbReference type="EC" id="2.7.8.5"/>
    </reaction>
</comment>
<evidence type="ECO:0000256" key="3">
    <source>
        <dbReference type="ARBA" id="ARBA00010441"/>
    </source>
</evidence>
<keyword evidence="12" id="KW-0594">Phospholipid biosynthesis</keyword>
<dbReference type="PROSITE" id="PS00379">
    <property type="entry name" value="CDP_ALCOHOL_P_TRANSF"/>
    <property type="match status" value="1"/>
</dbReference>
<reference evidence="18" key="1">
    <citation type="journal article" date="2020" name="mSystems">
        <title>Genome- and Community-Level Interaction Insights into Carbon Utilization and Element Cycling Functions of Hydrothermarchaeota in Hydrothermal Sediment.</title>
        <authorList>
            <person name="Zhou Z."/>
            <person name="Liu Y."/>
            <person name="Xu W."/>
            <person name="Pan J."/>
            <person name="Luo Z.H."/>
            <person name="Li M."/>
        </authorList>
    </citation>
    <scope>NUCLEOTIDE SEQUENCE [LARGE SCALE GENOMIC DNA]</scope>
    <source>
        <strain evidence="18">SpSt-70</strain>
    </source>
</reference>
<evidence type="ECO:0000256" key="5">
    <source>
        <dbReference type="ARBA" id="ARBA00014944"/>
    </source>
</evidence>
<sequence>MNLPNILTIIRIFMLFPIVILIEVNAFLSGILFILAIFTDYLDGKIARRYNKISDLGKFLDPLADKILVLGILVYFVWLKYFSPWIVILILFREFMVTGLRLSLVQKGIVLPALKSGKLKTFFQDLSILLYLWDLPFKYILLMISLVLTLYSGFYYFYKYGKEIF</sequence>
<comment type="pathway">
    <text evidence="2">Phospholipid metabolism; phosphatidylglycerol biosynthesis; phosphatidylglycerol from CDP-diacylglycerol: step 1/2.</text>
</comment>
<evidence type="ECO:0000256" key="7">
    <source>
        <dbReference type="ARBA" id="ARBA00022679"/>
    </source>
</evidence>
<organism evidence="18">
    <name type="scientific">Dictyoglomus thermophilum</name>
    <dbReference type="NCBI Taxonomy" id="14"/>
    <lineage>
        <taxon>Bacteria</taxon>
        <taxon>Pseudomonadati</taxon>
        <taxon>Dictyoglomota</taxon>
        <taxon>Dictyoglomia</taxon>
        <taxon>Dictyoglomales</taxon>
        <taxon>Dictyoglomaceae</taxon>
        <taxon>Dictyoglomus</taxon>
    </lineage>
</organism>
<dbReference type="PANTHER" id="PTHR14269">
    <property type="entry name" value="CDP-DIACYLGLYCEROL--GLYCEROL-3-PHOSPHATE 3-PHOSPHATIDYLTRANSFERASE-RELATED"/>
    <property type="match status" value="1"/>
</dbReference>
<comment type="similarity">
    <text evidence="3 16">Belongs to the CDP-alcohol phosphatidyltransferase class-I family.</text>
</comment>
<evidence type="ECO:0000256" key="4">
    <source>
        <dbReference type="ARBA" id="ARBA00013170"/>
    </source>
</evidence>
<keyword evidence="8 17" id="KW-0812">Transmembrane</keyword>
<dbReference type="GO" id="GO:0008444">
    <property type="term" value="F:CDP-diacylglycerol-glycerol-3-phosphate 3-phosphatidyltransferase activity"/>
    <property type="evidence" value="ECO:0007669"/>
    <property type="project" value="UniProtKB-UniRule"/>
</dbReference>
<evidence type="ECO:0000256" key="12">
    <source>
        <dbReference type="ARBA" id="ARBA00023209"/>
    </source>
</evidence>
<name>A0A7V3ZI68_DICTH</name>
<dbReference type="PIRSF" id="PIRSF000847">
    <property type="entry name" value="Phos_ph_gly_syn"/>
    <property type="match status" value="1"/>
</dbReference>
<feature type="transmembrane region" description="Helical" evidence="17">
    <location>
        <begin position="139"/>
        <end position="158"/>
    </location>
</feature>
<dbReference type="GO" id="GO:0016020">
    <property type="term" value="C:membrane"/>
    <property type="evidence" value="ECO:0007669"/>
    <property type="project" value="UniProtKB-SubCell"/>
</dbReference>
<dbReference type="GO" id="GO:0046474">
    <property type="term" value="P:glycerophospholipid biosynthetic process"/>
    <property type="evidence" value="ECO:0007669"/>
    <property type="project" value="TreeGrafter"/>
</dbReference>
<evidence type="ECO:0000256" key="10">
    <source>
        <dbReference type="ARBA" id="ARBA00023098"/>
    </source>
</evidence>
<dbReference type="InterPro" id="IPR004570">
    <property type="entry name" value="Phosphatidylglycerol_P_synth"/>
</dbReference>
<keyword evidence="11 17" id="KW-0472">Membrane</keyword>
<dbReference type="Gene3D" id="1.20.120.1760">
    <property type="match status" value="1"/>
</dbReference>
<dbReference type="Pfam" id="PF01066">
    <property type="entry name" value="CDP-OH_P_transf"/>
    <property type="match status" value="1"/>
</dbReference>
<dbReference type="NCBIfam" id="TIGR00560">
    <property type="entry name" value="pgsA"/>
    <property type="match status" value="1"/>
</dbReference>
<dbReference type="EC" id="2.7.8.5" evidence="4 15"/>
<protein>
    <recommendedName>
        <fullName evidence="5 15">CDP-diacylglycerol--glycerol-3-phosphate 3-phosphatidyltransferase</fullName>
        <ecNumber evidence="4 15">2.7.8.5</ecNumber>
    </recommendedName>
</protein>
<dbReference type="InterPro" id="IPR048254">
    <property type="entry name" value="CDP_ALCOHOL_P_TRANSF_CS"/>
</dbReference>
<keyword evidence="9 17" id="KW-1133">Transmembrane helix</keyword>
<dbReference type="InterPro" id="IPR000462">
    <property type="entry name" value="CDP-OH_P_trans"/>
</dbReference>
<dbReference type="AlphaFoldDB" id="A0A7V3ZI68"/>
<evidence type="ECO:0000256" key="6">
    <source>
        <dbReference type="ARBA" id="ARBA00022516"/>
    </source>
</evidence>